<feature type="transmembrane region" description="Helical" evidence="1">
    <location>
        <begin position="88"/>
        <end position="107"/>
    </location>
</feature>
<gene>
    <name evidence="2" type="ORF">UU83_C0002G0010</name>
</gene>
<evidence type="ECO:0000256" key="1">
    <source>
        <dbReference type="SAM" id="Phobius"/>
    </source>
</evidence>
<feature type="transmembrane region" description="Helical" evidence="1">
    <location>
        <begin position="62"/>
        <end position="81"/>
    </location>
</feature>
<dbReference type="EMBL" id="LCCD01000002">
    <property type="protein sequence ID" value="KKS25762.1"/>
    <property type="molecule type" value="Genomic_DNA"/>
</dbReference>
<accession>A0A0G0XMR4</accession>
<feature type="transmembrane region" description="Helical" evidence="1">
    <location>
        <begin position="113"/>
        <end position="133"/>
    </location>
</feature>
<keyword evidence="1" id="KW-1133">Transmembrane helix</keyword>
<keyword evidence="1" id="KW-0812">Transmembrane</keyword>
<feature type="transmembrane region" description="Helical" evidence="1">
    <location>
        <begin position="278"/>
        <end position="301"/>
    </location>
</feature>
<organism evidence="2 3">
    <name type="scientific">Candidatus Jorgensenbacteria bacterium GW2011_GWF2_41_8</name>
    <dbReference type="NCBI Taxonomy" id="1618667"/>
    <lineage>
        <taxon>Bacteria</taxon>
        <taxon>Candidatus Joergenseniibacteriota</taxon>
    </lineage>
</organism>
<protein>
    <submittedName>
        <fullName evidence="2">Uncharacterized protein</fullName>
    </submittedName>
</protein>
<comment type="caution">
    <text evidence="2">The sequence shown here is derived from an EMBL/GenBank/DDBJ whole genome shotgun (WGS) entry which is preliminary data.</text>
</comment>
<feature type="transmembrane region" description="Helical" evidence="1">
    <location>
        <begin position="241"/>
        <end position="258"/>
    </location>
</feature>
<feature type="transmembrane region" description="Helical" evidence="1">
    <location>
        <begin position="145"/>
        <end position="163"/>
    </location>
</feature>
<sequence>MRFSNRRAPALIIKFPKMADKKFKIKNLIFLSVAAAVLFLAPARFAKAGTGDWLTGEIGKNIFTGFTSMLFDLIGNGIAILAKLLNFVLHMAIYSDSVNAPVVYQSWTIMRDFANMFFIIALIVMAFATIFDIAKYSAKALIGKFLIAALLINFSLTLGGLVIDGAQILNNTFLTAIGDSALRLGQTINPAKLMPGGESEIAGALATANLPLNLIMGLILFGVFFVSMLIATIFALIRIPMVWFLLIVSPLAWIAGVFPQGDGYFKNWWKQFIGWNLFLPVFLFFLYFGLYFMTNIGGVIGKISQGYAETNLGLINATFQDIFTYVLAAIFLIGGVIMAFKVSFLSGTSAIKAAGWAKGTTMNTLGRYTGIAAMGKAAQMKREQIQKEGLPGRFGQKLYGGEAGQERRTAVWAERFGVMGAGEQQLAKDIGANKKRFANITDAVQLRGLMNGGSKSEQLAIREIMKEKNLLSGQELIETHELYGGNKSLAGKQFARSIDFDKLSTIERASWLNKTEDIETKQKIATIMADKGELKDVDAIKKAAGLFTLEGQKKDLINKTKKGNLMFANQTLLELGLLKDEKGQTMVNNETNINKALENDIAKMTPDMLLESTKSFAKDPEVQKIVEKTLTPQKIKAMVEKATPEQLATWEPIMATRKTEFESKDAEKEAAKSAILADAIVKALRTAHSSSGDTPPTTP</sequence>
<proteinExistence type="predicted"/>
<keyword evidence="1" id="KW-0472">Membrane</keyword>
<reference evidence="2 3" key="1">
    <citation type="journal article" date="2015" name="Nature">
        <title>rRNA introns, odd ribosomes, and small enigmatic genomes across a large radiation of phyla.</title>
        <authorList>
            <person name="Brown C.T."/>
            <person name="Hug L.A."/>
            <person name="Thomas B.C."/>
            <person name="Sharon I."/>
            <person name="Castelle C.J."/>
            <person name="Singh A."/>
            <person name="Wilkins M.J."/>
            <person name="Williams K.H."/>
            <person name="Banfield J.F."/>
        </authorList>
    </citation>
    <scope>NUCLEOTIDE SEQUENCE [LARGE SCALE GENOMIC DNA]</scope>
</reference>
<dbReference type="AlphaFoldDB" id="A0A0G0XMR4"/>
<feature type="transmembrane region" description="Helical" evidence="1">
    <location>
        <begin position="214"/>
        <end position="234"/>
    </location>
</feature>
<dbReference type="Proteomes" id="UP000033856">
    <property type="component" value="Unassembled WGS sequence"/>
</dbReference>
<feature type="transmembrane region" description="Helical" evidence="1">
    <location>
        <begin position="322"/>
        <end position="340"/>
    </location>
</feature>
<evidence type="ECO:0000313" key="2">
    <source>
        <dbReference type="EMBL" id="KKS25762.1"/>
    </source>
</evidence>
<name>A0A0G0XMR4_9BACT</name>
<evidence type="ECO:0000313" key="3">
    <source>
        <dbReference type="Proteomes" id="UP000033856"/>
    </source>
</evidence>